<name>A0A9Q1CDU2_HOLLE</name>
<dbReference type="PROSITE" id="PS00524">
    <property type="entry name" value="SMB_1"/>
    <property type="match status" value="1"/>
</dbReference>
<gene>
    <name evidence="6" type="ORF">HOLleu_09772</name>
</gene>
<dbReference type="Pfam" id="PF25031">
    <property type="entry name" value="SBSPON_C"/>
    <property type="match status" value="1"/>
</dbReference>
<feature type="domain" description="SMB" evidence="5">
    <location>
        <begin position="34"/>
        <end position="88"/>
    </location>
</feature>
<dbReference type="SUPFAM" id="SSF90188">
    <property type="entry name" value="Somatomedin B domain"/>
    <property type="match status" value="1"/>
</dbReference>
<dbReference type="InterPro" id="IPR036024">
    <property type="entry name" value="Somatomedin_B-like_dom_sf"/>
</dbReference>
<dbReference type="Gene3D" id="2.20.100.10">
    <property type="entry name" value="Thrombospondin type-1 (TSP1) repeat"/>
    <property type="match status" value="1"/>
</dbReference>
<keyword evidence="1 4" id="KW-0732">Signal</keyword>
<keyword evidence="7" id="KW-1185">Reference proteome</keyword>
<dbReference type="PANTHER" id="PTHR20920:SF5">
    <property type="entry name" value="SMB DOMAIN-CONTAINING PROTEIN"/>
    <property type="match status" value="1"/>
</dbReference>
<dbReference type="InterPro" id="IPR001212">
    <property type="entry name" value="Somatomedin_B_dom"/>
</dbReference>
<dbReference type="PROSITE" id="PS50958">
    <property type="entry name" value="SMB_2"/>
    <property type="match status" value="1"/>
</dbReference>
<evidence type="ECO:0000256" key="3">
    <source>
        <dbReference type="ARBA" id="ARBA00023180"/>
    </source>
</evidence>
<evidence type="ECO:0000259" key="5">
    <source>
        <dbReference type="PROSITE" id="PS50958"/>
    </source>
</evidence>
<proteinExistence type="predicted"/>
<keyword evidence="3" id="KW-0325">Glycoprotein</keyword>
<sequence>MERSIGILCLVVFIIASFIHLSDASCADGGPDGGPLCCLGKDNDCTAEGYQIFARSYGTCYCDTACVNTRDCCTDFDQACPAVDCEVSPWSLWSGCSERCGVGYSERRRFVLREPQNAGAKCPKLQERRGCKGYRGCELEDIPGNNVAMILPYKYSLSRAGPQWEHPLARAPRFDTYCVYFKFRRFHPTCETPGIENWTDSLKKGSRACVECNRPAYGTSGVCNGEGINKKKTRWSAVDIQGCRGVWQRIDIIKDCTCGEDEENRFVFV</sequence>
<evidence type="ECO:0000256" key="4">
    <source>
        <dbReference type="SAM" id="SignalP"/>
    </source>
</evidence>
<evidence type="ECO:0000256" key="2">
    <source>
        <dbReference type="ARBA" id="ARBA00023157"/>
    </source>
</evidence>
<dbReference type="AlphaFoldDB" id="A0A9Q1CDU2"/>
<dbReference type="PROSITE" id="PS50092">
    <property type="entry name" value="TSP1"/>
    <property type="match status" value="1"/>
</dbReference>
<evidence type="ECO:0000313" key="7">
    <source>
        <dbReference type="Proteomes" id="UP001152320"/>
    </source>
</evidence>
<dbReference type="Proteomes" id="UP001152320">
    <property type="component" value="Chromosome 4"/>
</dbReference>
<dbReference type="FunFam" id="2.20.100.10:FF:000134">
    <property type="entry name" value="Uncharacterized protein"/>
    <property type="match status" value="1"/>
</dbReference>
<keyword evidence="2" id="KW-1015">Disulfide bond</keyword>
<comment type="caution">
    <text evidence="6">The sequence shown here is derived from an EMBL/GenBank/DDBJ whole genome shotgun (WGS) entry which is preliminary data.</text>
</comment>
<feature type="chain" id="PRO_5040275545" evidence="4">
    <location>
        <begin position="25"/>
        <end position="269"/>
    </location>
</feature>
<protein>
    <submittedName>
        <fullName evidence="6">Somatomedin-B and thrombospondin type-1 domain-containing protein</fullName>
    </submittedName>
</protein>
<feature type="signal peptide" evidence="4">
    <location>
        <begin position="1"/>
        <end position="24"/>
    </location>
</feature>
<dbReference type="Pfam" id="PF19028">
    <property type="entry name" value="TSP1_spondin"/>
    <property type="match status" value="1"/>
</dbReference>
<dbReference type="EMBL" id="JAIZAY010000004">
    <property type="protein sequence ID" value="KAJ8042893.1"/>
    <property type="molecule type" value="Genomic_DNA"/>
</dbReference>
<dbReference type="InterPro" id="IPR000884">
    <property type="entry name" value="TSP1_rpt"/>
</dbReference>
<dbReference type="InterPro" id="IPR044004">
    <property type="entry name" value="TSP1_spondin_dom"/>
</dbReference>
<evidence type="ECO:0000256" key="1">
    <source>
        <dbReference type="ARBA" id="ARBA00022729"/>
    </source>
</evidence>
<dbReference type="InterPro" id="IPR056801">
    <property type="entry name" value="SBSPON_C"/>
</dbReference>
<dbReference type="InterPro" id="IPR039942">
    <property type="entry name" value="SBSPO"/>
</dbReference>
<dbReference type="PANTHER" id="PTHR20920">
    <property type="entry name" value="RPE-SPONDIN"/>
    <property type="match status" value="1"/>
</dbReference>
<organism evidence="6 7">
    <name type="scientific">Holothuria leucospilota</name>
    <name type="common">Black long sea cucumber</name>
    <name type="synonym">Mertensiothuria leucospilota</name>
    <dbReference type="NCBI Taxonomy" id="206669"/>
    <lineage>
        <taxon>Eukaryota</taxon>
        <taxon>Metazoa</taxon>
        <taxon>Echinodermata</taxon>
        <taxon>Eleutherozoa</taxon>
        <taxon>Echinozoa</taxon>
        <taxon>Holothuroidea</taxon>
        <taxon>Aspidochirotacea</taxon>
        <taxon>Aspidochirotida</taxon>
        <taxon>Holothuriidae</taxon>
        <taxon>Holothuria</taxon>
    </lineage>
</organism>
<reference evidence="6" key="1">
    <citation type="submission" date="2021-10" db="EMBL/GenBank/DDBJ databases">
        <title>Tropical sea cucumber genome reveals ecological adaptation and Cuvierian tubules defense mechanism.</title>
        <authorList>
            <person name="Chen T."/>
        </authorList>
    </citation>
    <scope>NUCLEOTIDE SEQUENCE</scope>
    <source>
        <strain evidence="6">Nanhai2018</strain>
        <tissue evidence="6">Muscle</tissue>
    </source>
</reference>
<dbReference type="SMART" id="SM00209">
    <property type="entry name" value="TSP1"/>
    <property type="match status" value="1"/>
</dbReference>
<dbReference type="OrthoDB" id="98591at2759"/>
<evidence type="ECO:0000313" key="6">
    <source>
        <dbReference type="EMBL" id="KAJ8042893.1"/>
    </source>
</evidence>
<dbReference type="InterPro" id="IPR036383">
    <property type="entry name" value="TSP1_rpt_sf"/>
</dbReference>
<accession>A0A9Q1CDU2</accession>
<dbReference type="SUPFAM" id="SSF82895">
    <property type="entry name" value="TSP-1 type 1 repeat"/>
    <property type="match status" value="1"/>
</dbReference>